<sequence>MSDPTAELTNNKPFAVRLSNVYLSILALFCFKLFVKISLNLLTYFYIVRGNRKEAARISAEFYDYGQRHGSWADRSPLHDAASQGRLLALRTLILQGHSVNVLTIDHVTPLHEACLGDHVACARALIDAGANVNASTIDGVSPLFNACTVGSVACAEILLENGAKPQSLVYCPSPIHEATSKGHHGCVEALVTWGADVDVDIPHLGTALYTACVCQELECARKLLREGANVQKGKSLDSPLHVAAEKDCTAVVKLLLDFGADINARNTEFRRPVDVAPPSSSTEGFLLLYEGANVQKGKSLDSPLHVAAEKDCTAVVKLLLDFGADINARNTEFRRPVDVAPPSSSTEGFLLLYEATPRLLSQLCRQCVRNCVGRDRLHLLSHLPLPTRLRNYLQYQ</sequence>
<feature type="repeat" description="ANK" evidence="6">
    <location>
        <begin position="73"/>
        <end position="105"/>
    </location>
</feature>
<dbReference type="SMART" id="SM00248">
    <property type="entry name" value="ANK"/>
    <property type="match status" value="7"/>
</dbReference>
<feature type="domain" description="SOCS box" evidence="8">
    <location>
        <begin position="353"/>
        <end position="397"/>
    </location>
</feature>
<proteinExistence type="inferred from homology"/>
<dbReference type="GO" id="GO:0045732">
    <property type="term" value="P:positive regulation of protein catabolic process"/>
    <property type="evidence" value="ECO:0007669"/>
    <property type="project" value="TreeGrafter"/>
</dbReference>
<evidence type="ECO:0000259" key="8">
    <source>
        <dbReference type="PROSITE" id="PS50225"/>
    </source>
</evidence>
<dbReference type="InterPro" id="IPR001496">
    <property type="entry name" value="SOCS_box"/>
</dbReference>
<keyword evidence="4" id="KW-0833">Ubl conjugation pathway</keyword>
<protein>
    <recommendedName>
        <fullName evidence="8">SOCS box domain-containing protein</fullName>
    </recommendedName>
</protein>
<organism evidence="9 10">
    <name type="scientific">Scophthalmus maximus</name>
    <name type="common">Turbot</name>
    <name type="synonym">Psetta maxima</name>
    <dbReference type="NCBI Taxonomy" id="52904"/>
    <lineage>
        <taxon>Eukaryota</taxon>
        <taxon>Metazoa</taxon>
        <taxon>Chordata</taxon>
        <taxon>Craniata</taxon>
        <taxon>Vertebrata</taxon>
        <taxon>Euteleostomi</taxon>
        <taxon>Actinopterygii</taxon>
        <taxon>Neopterygii</taxon>
        <taxon>Teleostei</taxon>
        <taxon>Neoteleostei</taxon>
        <taxon>Acanthomorphata</taxon>
        <taxon>Carangaria</taxon>
        <taxon>Pleuronectiformes</taxon>
        <taxon>Pleuronectoidei</taxon>
        <taxon>Scophthalmidae</taxon>
        <taxon>Scophthalmus</taxon>
    </lineage>
</organism>
<comment type="caution">
    <text evidence="9">The sequence shown here is derived from an EMBL/GenBank/DDBJ whole genome shotgun (WGS) entry which is preliminary data.</text>
</comment>
<evidence type="ECO:0000313" key="10">
    <source>
        <dbReference type="Proteomes" id="UP000438429"/>
    </source>
</evidence>
<feature type="repeat" description="ANK" evidence="6">
    <location>
        <begin position="300"/>
        <end position="332"/>
    </location>
</feature>
<dbReference type="Pfam" id="PF07525">
    <property type="entry name" value="SOCS_box"/>
    <property type="match status" value="1"/>
</dbReference>
<dbReference type="FunFam" id="1.10.750.20:FF:000001">
    <property type="entry name" value="Ankyrin repeat and SOCS box containing 1"/>
    <property type="match status" value="1"/>
</dbReference>
<dbReference type="GO" id="GO:0035556">
    <property type="term" value="P:intracellular signal transduction"/>
    <property type="evidence" value="ECO:0007669"/>
    <property type="project" value="InterPro"/>
</dbReference>
<dbReference type="Pfam" id="PF00023">
    <property type="entry name" value="Ank"/>
    <property type="match status" value="1"/>
</dbReference>
<feature type="repeat" description="ANK" evidence="6">
    <location>
        <begin position="106"/>
        <end position="138"/>
    </location>
</feature>
<keyword evidence="5 6" id="KW-0040">ANK repeat</keyword>
<dbReference type="SUPFAM" id="SSF158235">
    <property type="entry name" value="SOCS box-like"/>
    <property type="match status" value="1"/>
</dbReference>
<dbReference type="Pfam" id="PF12796">
    <property type="entry name" value="Ank_2"/>
    <property type="match status" value="2"/>
</dbReference>
<dbReference type="PANTHER" id="PTHR24136:SF55">
    <property type="entry name" value="ANKYRIN REPEAT AND SOCS BOX-CONTAINING 5A"/>
    <property type="match status" value="1"/>
</dbReference>
<dbReference type="InterPro" id="IPR036036">
    <property type="entry name" value="SOCS_box-like_dom_sf"/>
</dbReference>
<evidence type="ECO:0000256" key="5">
    <source>
        <dbReference type="ARBA" id="ARBA00023043"/>
    </source>
</evidence>
<dbReference type="Gene3D" id="1.25.40.20">
    <property type="entry name" value="Ankyrin repeat-containing domain"/>
    <property type="match status" value="2"/>
</dbReference>
<dbReference type="InterPro" id="IPR002110">
    <property type="entry name" value="Ankyrin_rpt"/>
</dbReference>
<evidence type="ECO:0000256" key="4">
    <source>
        <dbReference type="ARBA" id="ARBA00022786"/>
    </source>
</evidence>
<dbReference type="UniPathway" id="UPA00143"/>
<dbReference type="SMART" id="SM00969">
    <property type="entry name" value="SOCS_box"/>
    <property type="match status" value="1"/>
</dbReference>
<evidence type="ECO:0000256" key="7">
    <source>
        <dbReference type="SAM" id="Phobius"/>
    </source>
</evidence>
<dbReference type="Gene3D" id="1.10.750.20">
    <property type="entry name" value="SOCS box"/>
    <property type="match status" value="1"/>
</dbReference>
<keyword evidence="7" id="KW-0472">Membrane</keyword>
<evidence type="ECO:0000313" key="9">
    <source>
        <dbReference type="EMBL" id="KAF0040062.1"/>
    </source>
</evidence>
<gene>
    <name evidence="9" type="ORF">F2P81_008297</name>
</gene>
<evidence type="ECO:0000256" key="1">
    <source>
        <dbReference type="ARBA" id="ARBA00004906"/>
    </source>
</evidence>
<dbReference type="PROSITE" id="PS50225">
    <property type="entry name" value="SOCS"/>
    <property type="match status" value="1"/>
</dbReference>
<reference evidence="9 10" key="1">
    <citation type="submission" date="2019-06" db="EMBL/GenBank/DDBJ databases">
        <title>Draft genomes of female and male turbot (Scophthalmus maximus).</title>
        <authorList>
            <person name="Xu H."/>
            <person name="Xu X.-W."/>
            <person name="Shao C."/>
            <person name="Chen S."/>
        </authorList>
    </citation>
    <scope>NUCLEOTIDE SEQUENCE [LARGE SCALE GENOMIC DNA]</scope>
    <source>
        <strain evidence="9">Ysfricsl-2016a</strain>
        <tissue evidence="9">Blood</tissue>
    </source>
</reference>
<evidence type="ECO:0000256" key="6">
    <source>
        <dbReference type="PROSITE-ProRule" id="PRU00023"/>
    </source>
</evidence>
<keyword evidence="7" id="KW-0812">Transmembrane</keyword>
<dbReference type="PANTHER" id="PTHR24136">
    <property type="entry name" value="SOWAH (DROSOPHILA) HOMOLOG"/>
    <property type="match status" value="1"/>
</dbReference>
<dbReference type="GO" id="GO:0016567">
    <property type="term" value="P:protein ubiquitination"/>
    <property type="evidence" value="ECO:0007669"/>
    <property type="project" value="UniProtKB-UniPathway"/>
</dbReference>
<dbReference type="PROSITE" id="PS50297">
    <property type="entry name" value="ANK_REP_REGION"/>
    <property type="match status" value="3"/>
</dbReference>
<dbReference type="FunFam" id="1.25.40.20:FF:000016">
    <property type="entry name" value="Ankyrin repeat and SOCS box containing 5"/>
    <property type="match status" value="1"/>
</dbReference>
<dbReference type="SUPFAM" id="SSF48403">
    <property type="entry name" value="Ankyrin repeat"/>
    <property type="match status" value="1"/>
</dbReference>
<dbReference type="PROSITE" id="PS50088">
    <property type="entry name" value="ANK_REPEAT"/>
    <property type="match status" value="4"/>
</dbReference>
<comment type="pathway">
    <text evidence="1">Protein modification; protein ubiquitination.</text>
</comment>
<accession>A0A6A4TCY1</accession>
<feature type="transmembrane region" description="Helical" evidence="7">
    <location>
        <begin position="20"/>
        <end position="47"/>
    </location>
</feature>
<dbReference type="InterPro" id="IPR036770">
    <property type="entry name" value="Ankyrin_rpt-contain_sf"/>
</dbReference>
<comment type="similarity">
    <text evidence="2">Belongs to the ankyrin SOCS box (ASB) family.</text>
</comment>
<dbReference type="InterPro" id="IPR051573">
    <property type="entry name" value="Ankyrin-SOCS_box_domain"/>
</dbReference>
<dbReference type="PRINTS" id="PR01415">
    <property type="entry name" value="ANKYRIN"/>
</dbReference>
<evidence type="ECO:0000256" key="3">
    <source>
        <dbReference type="ARBA" id="ARBA00022737"/>
    </source>
</evidence>
<keyword evidence="7" id="KW-1133">Transmembrane helix</keyword>
<feature type="repeat" description="ANK" evidence="6">
    <location>
        <begin position="236"/>
        <end position="268"/>
    </location>
</feature>
<dbReference type="AlphaFoldDB" id="A0A6A4TCY1"/>
<dbReference type="EMBL" id="VEVO01000007">
    <property type="protein sequence ID" value="KAF0040062.1"/>
    <property type="molecule type" value="Genomic_DNA"/>
</dbReference>
<dbReference type="Proteomes" id="UP000438429">
    <property type="component" value="Unassembled WGS sequence"/>
</dbReference>
<evidence type="ECO:0000256" key="2">
    <source>
        <dbReference type="ARBA" id="ARBA00005949"/>
    </source>
</evidence>
<keyword evidence="3" id="KW-0677">Repeat</keyword>
<name>A0A6A4TCY1_SCOMX</name>